<name>A0A0F5JD87_9BACT</name>
<dbReference type="AlphaFoldDB" id="A0A0F5JD87"/>
<feature type="transmembrane region" description="Helical" evidence="1">
    <location>
        <begin position="20"/>
        <end position="37"/>
    </location>
</feature>
<dbReference type="RefSeq" id="WP_028728473.1">
    <property type="nucleotide sequence ID" value="NZ_AUAE01000031.1"/>
</dbReference>
<keyword evidence="3" id="KW-1185">Reference proteome</keyword>
<evidence type="ECO:0000256" key="1">
    <source>
        <dbReference type="SAM" id="Phobius"/>
    </source>
</evidence>
<dbReference type="EMBL" id="AQHW01000015">
    <property type="protein sequence ID" value="KKB55480.1"/>
    <property type="molecule type" value="Genomic_DNA"/>
</dbReference>
<comment type="caution">
    <text evidence="2">The sequence shown here is derived from an EMBL/GenBank/DDBJ whole genome shotgun (WGS) entry which is preliminary data.</text>
</comment>
<dbReference type="InterPro" id="IPR046568">
    <property type="entry name" value="DUF6722"/>
</dbReference>
<feature type="transmembrane region" description="Helical" evidence="1">
    <location>
        <begin position="43"/>
        <end position="62"/>
    </location>
</feature>
<reference evidence="2 3" key="1">
    <citation type="submission" date="2013-04" db="EMBL/GenBank/DDBJ databases">
        <title>The Genome Sequence of Parabacteroides gordonii DSM 23371.</title>
        <authorList>
            <consortium name="The Broad Institute Genomics Platform"/>
            <person name="Earl A."/>
            <person name="Ward D."/>
            <person name="Feldgarden M."/>
            <person name="Gevers D."/>
            <person name="Martens E."/>
            <person name="Sakamoto M."/>
            <person name="Benno Y."/>
            <person name="Suzuki N."/>
            <person name="Matsunaga N."/>
            <person name="Koshihara K."/>
            <person name="Seki M."/>
            <person name="Komiya H."/>
            <person name="Walker B."/>
            <person name="Young S."/>
            <person name="Zeng Q."/>
            <person name="Gargeya S."/>
            <person name="Fitzgerald M."/>
            <person name="Haas B."/>
            <person name="Abouelleil A."/>
            <person name="Allen A.W."/>
            <person name="Alvarado L."/>
            <person name="Arachchi H.M."/>
            <person name="Berlin A.M."/>
            <person name="Chapman S.B."/>
            <person name="Gainer-Dewar J."/>
            <person name="Goldberg J."/>
            <person name="Griggs A."/>
            <person name="Gujja S."/>
            <person name="Hansen M."/>
            <person name="Howarth C."/>
            <person name="Imamovic A."/>
            <person name="Ireland A."/>
            <person name="Larimer J."/>
            <person name="McCowan C."/>
            <person name="Murphy C."/>
            <person name="Pearson M."/>
            <person name="Poon T.W."/>
            <person name="Priest M."/>
            <person name="Roberts A."/>
            <person name="Saif S."/>
            <person name="Shea T."/>
            <person name="Sisk P."/>
            <person name="Sykes S."/>
            <person name="Wortman J."/>
            <person name="Nusbaum C."/>
            <person name="Birren B."/>
        </authorList>
    </citation>
    <scope>NUCLEOTIDE SEQUENCE [LARGE SCALE GENOMIC DNA]</scope>
    <source>
        <strain evidence="2 3">MS-1</strain>
    </source>
</reference>
<dbReference type="HOGENOM" id="CLU_189929_1_0_10"/>
<proteinExistence type="predicted"/>
<dbReference type="STRING" id="1203610.HMPREF1536_02949"/>
<organism evidence="2 3">
    <name type="scientific">Parabacteroides gordonii MS-1 = DSM 23371</name>
    <dbReference type="NCBI Taxonomy" id="1203610"/>
    <lineage>
        <taxon>Bacteria</taxon>
        <taxon>Pseudomonadati</taxon>
        <taxon>Bacteroidota</taxon>
        <taxon>Bacteroidia</taxon>
        <taxon>Bacteroidales</taxon>
        <taxon>Tannerellaceae</taxon>
        <taxon>Parabacteroides</taxon>
    </lineage>
</organism>
<keyword evidence="1" id="KW-1133">Transmembrane helix</keyword>
<keyword evidence="1" id="KW-0472">Membrane</keyword>
<dbReference type="Pfam" id="PF20482">
    <property type="entry name" value="DUF6722"/>
    <property type="match status" value="1"/>
</dbReference>
<accession>A0A0F5JD87</accession>
<protein>
    <submittedName>
        <fullName evidence="2">Uncharacterized protein</fullName>
    </submittedName>
</protein>
<sequence length="68" mass="7560">MKKKQKKALYGEMSSFFTDLAKYIATGVIVTTLLKDFGENTIIIYALGIIAIGGFFGLGLLFTKYKEE</sequence>
<gene>
    <name evidence="2" type="ORF">HMPREF1536_02949</name>
</gene>
<evidence type="ECO:0000313" key="2">
    <source>
        <dbReference type="EMBL" id="KKB55480.1"/>
    </source>
</evidence>
<evidence type="ECO:0000313" key="3">
    <source>
        <dbReference type="Proteomes" id="UP000033035"/>
    </source>
</evidence>
<dbReference type="PATRIC" id="fig|1203610.3.peg.3019"/>
<keyword evidence="1" id="KW-0812">Transmembrane</keyword>
<dbReference type="Proteomes" id="UP000033035">
    <property type="component" value="Unassembled WGS sequence"/>
</dbReference>